<sequence>MVAGTVEVLSQWIAGTVEMSEAQVLALVSDIPTRLSVGPTGG</sequence>
<proteinExistence type="predicted"/>
<dbReference type="EMBL" id="LR131273">
    <property type="protein sequence ID" value="VDR40509.1"/>
    <property type="molecule type" value="Genomic_DNA"/>
</dbReference>
<gene>
    <name evidence="1" type="ORF">NCTC10741_03667</name>
</gene>
<evidence type="ECO:0000313" key="1">
    <source>
        <dbReference type="EMBL" id="VDR40509.1"/>
    </source>
</evidence>
<reference evidence="1 2" key="1">
    <citation type="submission" date="2018-12" db="EMBL/GenBank/DDBJ databases">
        <authorList>
            <consortium name="Pathogen Informatics"/>
        </authorList>
    </citation>
    <scope>NUCLEOTIDE SEQUENCE [LARGE SCALE GENOMIC DNA]</scope>
    <source>
        <strain evidence="1 2">NCTC10741</strain>
    </source>
</reference>
<name>A0A3P8K599_TSUPA</name>
<dbReference type="Proteomes" id="UP000271626">
    <property type="component" value="Chromosome"/>
</dbReference>
<dbReference type="RefSeq" id="WP_265582796.1">
    <property type="nucleotide sequence ID" value="NZ_CP085954.1"/>
</dbReference>
<protein>
    <submittedName>
        <fullName evidence="1">Uncharacterized protein</fullName>
    </submittedName>
</protein>
<dbReference type="AlphaFoldDB" id="A0A3P8K599"/>
<organism evidence="1 2">
    <name type="scientific">Tsukamurella paurometabola</name>
    <name type="common">Corynebacterium paurometabolum</name>
    <dbReference type="NCBI Taxonomy" id="2061"/>
    <lineage>
        <taxon>Bacteria</taxon>
        <taxon>Bacillati</taxon>
        <taxon>Actinomycetota</taxon>
        <taxon>Actinomycetes</taxon>
        <taxon>Mycobacteriales</taxon>
        <taxon>Tsukamurellaceae</taxon>
        <taxon>Tsukamurella</taxon>
    </lineage>
</organism>
<evidence type="ECO:0000313" key="2">
    <source>
        <dbReference type="Proteomes" id="UP000271626"/>
    </source>
</evidence>
<accession>A0A3P8K599</accession>